<evidence type="ECO:0000313" key="1">
    <source>
        <dbReference type="EMBL" id="MFC0561503.1"/>
    </source>
</evidence>
<keyword evidence="2" id="KW-1185">Reference proteome</keyword>
<protein>
    <submittedName>
        <fullName evidence="1">Uncharacterized protein</fullName>
    </submittedName>
</protein>
<gene>
    <name evidence="1" type="ORF">ACFFH4_21580</name>
</gene>
<dbReference type="Proteomes" id="UP001589833">
    <property type="component" value="Unassembled WGS sequence"/>
</dbReference>
<dbReference type="PROSITE" id="PS51257">
    <property type="entry name" value="PROKAR_LIPOPROTEIN"/>
    <property type="match status" value="1"/>
</dbReference>
<organism evidence="1 2">
    <name type="scientific">Halalkalibacter alkalisediminis</name>
    <dbReference type="NCBI Taxonomy" id="935616"/>
    <lineage>
        <taxon>Bacteria</taxon>
        <taxon>Bacillati</taxon>
        <taxon>Bacillota</taxon>
        <taxon>Bacilli</taxon>
        <taxon>Bacillales</taxon>
        <taxon>Bacillaceae</taxon>
        <taxon>Halalkalibacter</taxon>
    </lineage>
</organism>
<dbReference type="EMBL" id="JBHLTR010000072">
    <property type="protein sequence ID" value="MFC0561503.1"/>
    <property type="molecule type" value="Genomic_DNA"/>
</dbReference>
<name>A0ABV6NN17_9BACI</name>
<comment type="caution">
    <text evidence="1">The sequence shown here is derived from an EMBL/GenBank/DDBJ whole genome shotgun (WGS) entry which is preliminary data.</text>
</comment>
<accession>A0ABV6NN17</accession>
<evidence type="ECO:0000313" key="2">
    <source>
        <dbReference type="Proteomes" id="UP001589833"/>
    </source>
</evidence>
<proteinExistence type="predicted"/>
<dbReference type="RefSeq" id="WP_273848144.1">
    <property type="nucleotide sequence ID" value="NZ_JAQQWT010000053.1"/>
</dbReference>
<reference evidence="1 2" key="1">
    <citation type="submission" date="2024-09" db="EMBL/GenBank/DDBJ databases">
        <authorList>
            <person name="Sun Q."/>
            <person name="Mori K."/>
        </authorList>
    </citation>
    <scope>NUCLEOTIDE SEQUENCE [LARGE SCALE GENOMIC DNA]</scope>
    <source>
        <strain evidence="1 2">NCAIM B.02301</strain>
    </source>
</reference>
<sequence>MNLYKAFRVIVILGISLFLISCSTYQDSNQNVYVVEVYDENIVNFTPPQEYREQFGELLHSPHLKSISYSHNLPEHFEQSPIIIVSKAVGHIELETSSYEELFDFFRD</sequence>